<dbReference type="AlphaFoldDB" id="X1QEZ8"/>
<feature type="non-terminal residue" evidence="2">
    <location>
        <position position="150"/>
    </location>
</feature>
<comment type="caution">
    <text evidence="2">The sequence shown here is derived from an EMBL/GenBank/DDBJ whole genome shotgun (WGS) entry which is preliminary data.</text>
</comment>
<keyword evidence="1" id="KW-1133">Transmembrane helix</keyword>
<proteinExistence type="predicted"/>
<feature type="transmembrane region" description="Helical" evidence="1">
    <location>
        <begin position="12"/>
        <end position="36"/>
    </location>
</feature>
<keyword evidence="1" id="KW-0812">Transmembrane</keyword>
<dbReference type="InterPro" id="IPR029060">
    <property type="entry name" value="PIN-like_dom_sf"/>
</dbReference>
<feature type="non-terminal residue" evidence="2">
    <location>
        <position position="1"/>
    </location>
</feature>
<evidence type="ECO:0000313" key="2">
    <source>
        <dbReference type="EMBL" id="GAI49600.1"/>
    </source>
</evidence>
<accession>X1QEZ8</accession>
<dbReference type="SUPFAM" id="SSF88723">
    <property type="entry name" value="PIN domain-like"/>
    <property type="match status" value="1"/>
</dbReference>
<dbReference type="EMBL" id="BARV01041314">
    <property type="protein sequence ID" value="GAI49600.1"/>
    <property type="molecule type" value="Genomic_DNA"/>
</dbReference>
<protein>
    <recommendedName>
        <fullName evidence="3">PIN domain-containing protein</fullName>
    </recommendedName>
</protein>
<dbReference type="Gene3D" id="3.40.50.1010">
    <property type="entry name" value="5'-nuclease"/>
    <property type="match status" value="1"/>
</dbReference>
<evidence type="ECO:0000256" key="1">
    <source>
        <dbReference type="SAM" id="Phobius"/>
    </source>
</evidence>
<sequence length="150" mass="16884">KKVEDIVGRMPISDLIFSFIGIILGIILAAPIYIGLSIGLSQIPFLSMIGPIVSMFISFLLIFITARIVHRRKDSILDLLRRRGRFPDERIAISNKKFAVKQKILDTSSIIDGRIYHICSTGFVEGQLIIPNFVIEELQKIADSSDDIKR</sequence>
<feature type="transmembrane region" description="Helical" evidence="1">
    <location>
        <begin position="48"/>
        <end position="69"/>
    </location>
</feature>
<organism evidence="2">
    <name type="scientific">marine sediment metagenome</name>
    <dbReference type="NCBI Taxonomy" id="412755"/>
    <lineage>
        <taxon>unclassified sequences</taxon>
        <taxon>metagenomes</taxon>
        <taxon>ecological metagenomes</taxon>
    </lineage>
</organism>
<gene>
    <name evidence="2" type="ORF">S06H3_62595</name>
</gene>
<evidence type="ECO:0008006" key="3">
    <source>
        <dbReference type="Google" id="ProtNLM"/>
    </source>
</evidence>
<keyword evidence="1" id="KW-0472">Membrane</keyword>
<name>X1QEZ8_9ZZZZ</name>
<reference evidence="2" key="1">
    <citation type="journal article" date="2014" name="Front. Microbiol.">
        <title>High frequency of phylogenetically diverse reductive dehalogenase-homologous genes in deep subseafloor sedimentary metagenomes.</title>
        <authorList>
            <person name="Kawai M."/>
            <person name="Futagami T."/>
            <person name="Toyoda A."/>
            <person name="Takaki Y."/>
            <person name="Nishi S."/>
            <person name="Hori S."/>
            <person name="Arai W."/>
            <person name="Tsubouchi T."/>
            <person name="Morono Y."/>
            <person name="Uchiyama I."/>
            <person name="Ito T."/>
            <person name="Fujiyama A."/>
            <person name="Inagaki F."/>
            <person name="Takami H."/>
        </authorList>
    </citation>
    <scope>NUCLEOTIDE SEQUENCE</scope>
    <source>
        <strain evidence="2">Expedition CK06-06</strain>
    </source>
</reference>